<dbReference type="Gene3D" id="3.30.420.10">
    <property type="entry name" value="Ribonuclease H-like superfamily/Ribonuclease H"/>
    <property type="match status" value="1"/>
</dbReference>
<dbReference type="Proteomes" id="UP001148838">
    <property type="component" value="Unassembled WGS sequence"/>
</dbReference>
<dbReference type="PANTHER" id="PTHR47326:SF1">
    <property type="entry name" value="HTH PSQ-TYPE DOMAIN-CONTAINING PROTEIN"/>
    <property type="match status" value="1"/>
</dbReference>
<dbReference type="PANTHER" id="PTHR47326">
    <property type="entry name" value="TRANSPOSABLE ELEMENT TC3 TRANSPOSASE-LIKE PROTEIN"/>
    <property type="match status" value="1"/>
</dbReference>
<protein>
    <recommendedName>
        <fullName evidence="3">Per a allergen</fullName>
    </recommendedName>
</protein>
<comment type="caution">
    <text evidence="1">The sequence shown here is derived from an EMBL/GenBank/DDBJ whole genome shotgun (WGS) entry which is preliminary data.</text>
</comment>
<sequence length="71" mass="8096">MAGLCESGNEPAGSLKVICNRLDEQFPGHWIGRRGPVEWPARAPDLTLLDFFFCGYMKSLVFEEKTYQNEE</sequence>
<dbReference type="EMBL" id="JAJSOF020000037">
    <property type="protein sequence ID" value="KAJ4428535.1"/>
    <property type="molecule type" value="Genomic_DNA"/>
</dbReference>
<name>A0ABQ8S458_PERAM</name>
<proteinExistence type="predicted"/>
<keyword evidence="2" id="KW-1185">Reference proteome</keyword>
<dbReference type="InterPro" id="IPR036397">
    <property type="entry name" value="RNaseH_sf"/>
</dbReference>
<organism evidence="1 2">
    <name type="scientific">Periplaneta americana</name>
    <name type="common">American cockroach</name>
    <name type="synonym">Blatta americana</name>
    <dbReference type="NCBI Taxonomy" id="6978"/>
    <lineage>
        <taxon>Eukaryota</taxon>
        <taxon>Metazoa</taxon>
        <taxon>Ecdysozoa</taxon>
        <taxon>Arthropoda</taxon>
        <taxon>Hexapoda</taxon>
        <taxon>Insecta</taxon>
        <taxon>Pterygota</taxon>
        <taxon>Neoptera</taxon>
        <taxon>Polyneoptera</taxon>
        <taxon>Dictyoptera</taxon>
        <taxon>Blattodea</taxon>
        <taxon>Blattoidea</taxon>
        <taxon>Blattidae</taxon>
        <taxon>Blattinae</taxon>
        <taxon>Periplaneta</taxon>
    </lineage>
</organism>
<accession>A0ABQ8S458</accession>
<evidence type="ECO:0008006" key="3">
    <source>
        <dbReference type="Google" id="ProtNLM"/>
    </source>
</evidence>
<evidence type="ECO:0000313" key="1">
    <source>
        <dbReference type="EMBL" id="KAJ4428535.1"/>
    </source>
</evidence>
<gene>
    <name evidence="1" type="ORF">ANN_24579</name>
</gene>
<reference evidence="1 2" key="1">
    <citation type="journal article" date="2022" name="Allergy">
        <title>Genome assembly and annotation of Periplaneta americana reveal a comprehensive cockroach allergen profile.</title>
        <authorList>
            <person name="Wang L."/>
            <person name="Xiong Q."/>
            <person name="Saelim N."/>
            <person name="Wang L."/>
            <person name="Nong W."/>
            <person name="Wan A.T."/>
            <person name="Shi M."/>
            <person name="Liu X."/>
            <person name="Cao Q."/>
            <person name="Hui J.H.L."/>
            <person name="Sookrung N."/>
            <person name="Leung T.F."/>
            <person name="Tungtrongchitr A."/>
            <person name="Tsui S.K.W."/>
        </authorList>
    </citation>
    <scope>NUCLEOTIDE SEQUENCE [LARGE SCALE GENOMIC DNA]</scope>
    <source>
        <strain evidence="1">PWHHKU_190912</strain>
    </source>
</reference>
<evidence type="ECO:0000313" key="2">
    <source>
        <dbReference type="Proteomes" id="UP001148838"/>
    </source>
</evidence>